<feature type="region of interest" description="Disordered" evidence="1">
    <location>
        <begin position="352"/>
        <end position="423"/>
    </location>
</feature>
<dbReference type="PANTHER" id="PTHR39470:SF1">
    <property type="entry name" value="CHORISMATE SYNTHASE PROTEIN"/>
    <property type="match status" value="1"/>
</dbReference>
<proteinExistence type="predicted"/>
<keyword evidence="2" id="KW-0812">Transmembrane</keyword>
<reference evidence="3 4" key="1">
    <citation type="submission" date="2020-11" db="EMBL/GenBank/DDBJ databases">
        <title>Kefir isolates.</title>
        <authorList>
            <person name="Marcisauskas S."/>
            <person name="Kim Y."/>
            <person name="Blasche S."/>
        </authorList>
    </citation>
    <scope>NUCLEOTIDE SEQUENCE [LARGE SCALE GENOMIC DNA]</scope>
    <source>
        <strain evidence="3 4">KR</strain>
    </source>
</reference>
<keyword evidence="2" id="KW-0472">Membrane</keyword>
<dbReference type="OrthoDB" id="4218123at2759"/>
<keyword evidence="2" id="KW-1133">Transmembrane helix</keyword>
<dbReference type="Proteomes" id="UP000777482">
    <property type="component" value="Unassembled WGS sequence"/>
</dbReference>
<dbReference type="PANTHER" id="PTHR39470">
    <property type="entry name" value="CHROMOSOME 10, WHOLE GENOME SHOTGUN SEQUENCE"/>
    <property type="match status" value="1"/>
</dbReference>
<feature type="transmembrane region" description="Helical" evidence="2">
    <location>
        <begin position="148"/>
        <end position="171"/>
    </location>
</feature>
<feature type="compositionally biased region" description="Low complexity" evidence="1">
    <location>
        <begin position="410"/>
        <end position="423"/>
    </location>
</feature>
<evidence type="ECO:0000256" key="1">
    <source>
        <dbReference type="SAM" id="MobiDB-lite"/>
    </source>
</evidence>
<keyword evidence="4" id="KW-1185">Reference proteome</keyword>
<dbReference type="EMBL" id="PUHQ01000020">
    <property type="protein sequence ID" value="KAG0663397.1"/>
    <property type="molecule type" value="Genomic_DNA"/>
</dbReference>
<evidence type="ECO:0000313" key="3">
    <source>
        <dbReference type="EMBL" id="KAG0663397.1"/>
    </source>
</evidence>
<organism evidence="3 4">
    <name type="scientific">Rhodotorula mucilaginosa</name>
    <name type="common">Yeast</name>
    <name type="synonym">Rhodotorula rubra</name>
    <dbReference type="NCBI Taxonomy" id="5537"/>
    <lineage>
        <taxon>Eukaryota</taxon>
        <taxon>Fungi</taxon>
        <taxon>Dikarya</taxon>
        <taxon>Basidiomycota</taxon>
        <taxon>Pucciniomycotina</taxon>
        <taxon>Microbotryomycetes</taxon>
        <taxon>Sporidiobolales</taxon>
        <taxon>Sporidiobolaceae</taxon>
        <taxon>Rhodotorula</taxon>
    </lineage>
</organism>
<sequence length="423" mass="45675">MRKPVHPGLQRGRRHVRPDSPQLAGFRLFVCAFGLSLAVFSALNPPENLFLSLSTPHSTLSRLFPFLRHPLDIRLATETLARAWSHTLLHHRPLDEPELALLNRLQSLDARLVYIAYGAKPLMQCEWCRPPGGGNMSSLGGTIIGLDYLLASAPTILIAYLTTLAACGFLLSGNGRQRWRIWIVIPIVGGLGAEAYMRLTWDGGRGQAASGASISMIHSQLHVLRSLFFASLLTISYLAPASFHPIPALLQPDTSTIVAPALAAITNQGEDALQRLRALSIARMAVLHEDRSRKEVTDFWTSASTESRLARSDPVIVSALETRLRRRTSSGPGPSETFAAWVEEATALPAANAAAGTRHRQGPGPGPKREGATARRRRRSSTGGGEDDQDVKKQQQQRTGNTPDGAGMRAEASPAAAAPPTAD</sequence>
<name>A0A9P6W6E2_RHOMI</name>
<feature type="transmembrane region" description="Helical" evidence="2">
    <location>
        <begin position="21"/>
        <end position="43"/>
    </location>
</feature>
<evidence type="ECO:0000256" key="2">
    <source>
        <dbReference type="SAM" id="Phobius"/>
    </source>
</evidence>
<comment type="caution">
    <text evidence="3">The sequence shown here is derived from an EMBL/GenBank/DDBJ whole genome shotgun (WGS) entry which is preliminary data.</text>
</comment>
<gene>
    <name evidence="3" type="ORF">C6P46_002736</name>
</gene>
<protein>
    <submittedName>
        <fullName evidence="3">Uncharacterized protein</fullName>
    </submittedName>
</protein>
<dbReference type="AlphaFoldDB" id="A0A9P6W6E2"/>
<evidence type="ECO:0000313" key="4">
    <source>
        <dbReference type="Proteomes" id="UP000777482"/>
    </source>
</evidence>
<accession>A0A9P6W6E2</accession>